<dbReference type="RefSeq" id="WP_252435633.1">
    <property type="nucleotide sequence ID" value="NZ_JAGSOV010000009.1"/>
</dbReference>
<name>A0ABT0ZTG7_9PSEU</name>
<gene>
    <name evidence="1" type="ORF">KDL28_03030</name>
</gene>
<dbReference type="NCBIfam" id="NF038206">
    <property type="entry name" value="RGCVC_fam"/>
    <property type="match status" value="1"/>
</dbReference>
<dbReference type="Proteomes" id="UP001165283">
    <property type="component" value="Unassembled WGS sequence"/>
</dbReference>
<reference evidence="1" key="1">
    <citation type="submission" date="2021-04" db="EMBL/GenBank/DDBJ databases">
        <title>Pseudonocardia sp. nov., isolated from sandy soil of mangrove forest.</title>
        <authorList>
            <person name="Zan Z."/>
            <person name="Huang R."/>
            <person name="Liu W."/>
        </authorList>
    </citation>
    <scope>NUCLEOTIDE SEQUENCE</scope>
    <source>
        <strain evidence="1">S2-4</strain>
    </source>
</reference>
<keyword evidence="2" id="KW-1185">Reference proteome</keyword>
<sequence>MQRTHTTPATATSPTTPSRLTCAVCAHDWGAHDPIGVRFCSATAARGLARGCVCVDDVALFSAQPR</sequence>
<proteinExistence type="predicted"/>
<protein>
    <submittedName>
        <fullName evidence="1">RGCVC family protein</fullName>
    </submittedName>
</protein>
<organism evidence="1 2">
    <name type="scientific">Pseudonocardia humida</name>
    <dbReference type="NCBI Taxonomy" id="2800819"/>
    <lineage>
        <taxon>Bacteria</taxon>
        <taxon>Bacillati</taxon>
        <taxon>Actinomycetota</taxon>
        <taxon>Actinomycetes</taxon>
        <taxon>Pseudonocardiales</taxon>
        <taxon>Pseudonocardiaceae</taxon>
        <taxon>Pseudonocardia</taxon>
    </lineage>
</organism>
<evidence type="ECO:0000313" key="2">
    <source>
        <dbReference type="Proteomes" id="UP001165283"/>
    </source>
</evidence>
<accession>A0ABT0ZTG7</accession>
<evidence type="ECO:0000313" key="1">
    <source>
        <dbReference type="EMBL" id="MCO1654023.1"/>
    </source>
</evidence>
<dbReference type="EMBL" id="JAGSOV010000009">
    <property type="protein sequence ID" value="MCO1654023.1"/>
    <property type="molecule type" value="Genomic_DNA"/>
</dbReference>
<comment type="caution">
    <text evidence="1">The sequence shown here is derived from an EMBL/GenBank/DDBJ whole genome shotgun (WGS) entry which is preliminary data.</text>
</comment>